<accession>A0A1Y2JU94</accession>
<dbReference type="InterPro" id="IPR021457">
    <property type="entry name" value="DUF3108"/>
</dbReference>
<dbReference type="AlphaFoldDB" id="A0A1Y2JU94"/>
<proteinExistence type="predicted"/>
<comment type="caution">
    <text evidence="1">The sequence shown here is derived from an EMBL/GenBank/DDBJ whole genome shotgun (WGS) entry which is preliminary data.</text>
</comment>
<name>A0A1Y2JU94_BRAJP</name>
<dbReference type="EMBL" id="NAFL01000216">
    <property type="protein sequence ID" value="OSJ35532.1"/>
    <property type="molecule type" value="Genomic_DNA"/>
</dbReference>
<evidence type="ECO:0000313" key="2">
    <source>
        <dbReference type="Proteomes" id="UP000193335"/>
    </source>
</evidence>
<dbReference type="Pfam" id="PF11306">
    <property type="entry name" value="DUF3108"/>
    <property type="match status" value="1"/>
</dbReference>
<dbReference type="Proteomes" id="UP000193335">
    <property type="component" value="Unassembled WGS sequence"/>
</dbReference>
<reference evidence="1 2" key="1">
    <citation type="submission" date="2017-03" db="EMBL/GenBank/DDBJ databases">
        <title>Whole genome sequences of fourteen strains of Bradyrhizobium canariense and one strain of Bradyrhizobium japonicum isolated from Lupinus (Papilionoideae: Genisteae) species in Algeria.</title>
        <authorList>
            <person name="Crovadore J."/>
            <person name="Chekireb D."/>
            <person name="Brachmann A."/>
            <person name="Chablais R."/>
            <person name="Cochard B."/>
            <person name="Lefort F."/>
        </authorList>
    </citation>
    <scope>NUCLEOTIDE SEQUENCE [LARGE SCALE GENOMIC DNA]</scope>
    <source>
        <strain evidence="1 2">UBMA197</strain>
    </source>
</reference>
<organism evidence="1 2">
    <name type="scientific">Bradyrhizobium japonicum</name>
    <dbReference type="NCBI Taxonomy" id="375"/>
    <lineage>
        <taxon>Bacteria</taxon>
        <taxon>Pseudomonadati</taxon>
        <taxon>Pseudomonadota</taxon>
        <taxon>Alphaproteobacteria</taxon>
        <taxon>Hyphomicrobiales</taxon>
        <taxon>Nitrobacteraceae</taxon>
        <taxon>Bradyrhizobium</taxon>
    </lineage>
</organism>
<evidence type="ECO:0000313" key="1">
    <source>
        <dbReference type="EMBL" id="OSJ35532.1"/>
    </source>
</evidence>
<sequence length="271" mass="28530">MAFAAFCGLVVAWGAEPVAAQGKLEAQYEATLAGIPVGKGAWNIDIGDDVFAAAASGGTTGLLKSFAGGSGTGASQGRVVNGALVATGYQASTTTSKKTEEIRITLDKGNVKEFGIVPEPPVDADRIVVTDAHRRGVWDPMTASLLRVPGTGDPVTPDACHNAAPVFDGRMRYELKLDFKRMESVKAEKGYRGPVVVCALYFVPVAGYIPDRPVIKYLAAQRNIEIAFAPVAGTRILVPFWLKVPTPLGPAMLEATSFITSAQPPKVAKTQ</sequence>
<protein>
    <recommendedName>
        <fullName evidence="3">DUF3108 domain-containing protein</fullName>
    </recommendedName>
</protein>
<gene>
    <name evidence="1" type="ORF">BSZ19_08280</name>
</gene>
<evidence type="ECO:0008006" key="3">
    <source>
        <dbReference type="Google" id="ProtNLM"/>
    </source>
</evidence>